<dbReference type="Proteomes" id="UP000663844">
    <property type="component" value="Unassembled WGS sequence"/>
</dbReference>
<keyword evidence="1" id="KW-0732">Signal</keyword>
<dbReference type="PANTHER" id="PTHR10680">
    <property type="entry name" value="PEPTIDYL-GLYCINE ALPHA-AMIDATING MONOOXYGENASE"/>
    <property type="match status" value="1"/>
</dbReference>
<organism evidence="6 7">
    <name type="scientific">Adineta steineri</name>
    <dbReference type="NCBI Taxonomy" id="433720"/>
    <lineage>
        <taxon>Eukaryota</taxon>
        <taxon>Metazoa</taxon>
        <taxon>Spiralia</taxon>
        <taxon>Gnathifera</taxon>
        <taxon>Rotifera</taxon>
        <taxon>Eurotatoria</taxon>
        <taxon>Bdelloidea</taxon>
        <taxon>Adinetida</taxon>
        <taxon>Adinetidae</taxon>
        <taxon>Adineta</taxon>
    </lineage>
</organism>
<reference evidence="6" key="1">
    <citation type="submission" date="2021-02" db="EMBL/GenBank/DDBJ databases">
        <authorList>
            <person name="Nowell W R."/>
        </authorList>
    </citation>
    <scope>NUCLEOTIDE SEQUENCE</scope>
</reference>
<comment type="caution">
    <text evidence="6">The sequence shown here is derived from an EMBL/GenBank/DDBJ whole genome shotgun (WGS) entry which is preliminary data.</text>
</comment>
<dbReference type="PROSITE" id="PS51125">
    <property type="entry name" value="NHL"/>
    <property type="match status" value="3"/>
</dbReference>
<evidence type="ECO:0000313" key="7">
    <source>
        <dbReference type="Proteomes" id="UP000663844"/>
    </source>
</evidence>
<keyword evidence="3" id="KW-0325">Glycoprotein</keyword>
<feature type="repeat" description="NHL" evidence="4">
    <location>
        <begin position="285"/>
        <end position="321"/>
    </location>
</feature>
<proteinExistence type="predicted"/>
<feature type="repeat" description="NHL" evidence="4">
    <location>
        <begin position="232"/>
        <end position="271"/>
    </location>
</feature>
<dbReference type="InterPro" id="IPR011042">
    <property type="entry name" value="6-blade_b-propeller_TolB-like"/>
</dbReference>
<dbReference type="InterPro" id="IPR001258">
    <property type="entry name" value="NHL_repeat"/>
</dbReference>
<dbReference type="Pfam" id="PF01436">
    <property type="entry name" value="NHL"/>
    <property type="match status" value="3"/>
</dbReference>
<dbReference type="SUPFAM" id="SSF101898">
    <property type="entry name" value="NHL repeat"/>
    <property type="match status" value="1"/>
</dbReference>
<dbReference type="CDD" id="cd05819">
    <property type="entry name" value="NHL"/>
    <property type="match status" value="1"/>
</dbReference>
<feature type="repeat" description="NHL" evidence="4">
    <location>
        <begin position="48"/>
        <end position="78"/>
    </location>
</feature>
<evidence type="ECO:0000313" key="6">
    <source>
        <dbReference type="EMBL" id="CAF3709342.1"/>
    </source>
</evidence>
<keyword evidence="2" id="KW-0677">Repeat</keyword>
<evidence type="ECO:0000256" key="3">
    <source>
        <dbReference type="ARBA" id="ARBA00023180"/>
    </source>
</evidence>
<accession>A0A818V9E6</accession>
<evidence type="ECO:0000256" key="2">
    <source>
        <dbReference type="ARBA" id="ARBA00022737"/>
    </source>
</evidence>
<name>A0A818V9E6_9BILA</name>
<sequence>MASEPTSSAKRHKPNRATGSANLSEPIWIQNGITIIGRDKPFQALSTLNSPHGLYVDDNQTVYIADWKNHRVVECKPGAIQSHVVAGGHRQGNRMNQLNMPTDVTIERDTGSLLICDWKNRRVVRWPRQNDTIEGETIIENISCYGLTTDSEGFLYVSDTEKHEVRRYRLGKTEYKVVAGGNGKGNCLNQLNDPSYIFVDADQSIYVSDWVNHRVMKWAKDAIDGIIVAGGRGEGDDLTQLSHPNGIIVDSLGTIYVADAGNNRVMRWAKEATYGTVIVGGKGDGAEANQLSWPIGISFDQNNHLYVAEFGNHRVQRFEMELSSCLMNTDPVKH</sequence>
<dbReference type="Gene3D" id="2.120.10.30">
    <property type="entry name" value="TolB, C-terminal domain"/>
    <property type="match status" value="3"/>
</dbReference>
<evidence type="ECO:0000256" key="1">
    <source>
        <dbReference type="ARBA" id="ARBA00022729"/>
    </source>
</evidence>
<evidence type="ECO:0000256" key="4">
    <source>
        <dbReference type="PROSITE-ProRule" id="PRU00504"/>
    </source>
</evidence>
<gene>
    <name evidence="6" type="ORF">OXD698_LOCUS12848</name>
</gene>
<dbReference type="EMBL" id="CAJOAZ010000761">
    <property type="protein sequence ID" value="CAF3709342.1"/>
    <property type="molecule type" value="Genomic_DNA"/>
</dbReference>
<dbReference type="GO" id="GO:0005576">
    <property type="term" value="C:extracellular region"/>
    <property type="evidence" value="ECO:0007669"/>
    <property type="project" value="TreeGrafter"/>
</dbReference>
<feature type="region of interest" description="Disordered" evidence="5">
    <location>
        <begin position="1"/>
        <end position="23"/>
    </location>
</feature>
<dbReference type="PANTHER" id="PTHR10680:SF28">
    <property type="entry name" value="SMP-30_GLUCONOLACTONASE_LRE-LIKE REGION DOMAIN-CONTAINING PROTEIN"/>
    <property type="match status" value="1"/>
</dbReference>
<dbReference type="AlphaFoldDB" id="A0A818V9E6"/>
<protein>
    <submittedName>
        <fullName evidence="6">Uncharacterized protein</fullName>
    </submittedName>
</protein>
<evidence type="ECO:0000256" key="5">
    <source>
        <dbReference type="SAM" id="MobiDB-lite"/>
    </source>
</evidence>